<dbReference type="Pfam" id="PF03235">
    <property type="entry name" value="GmrSD_N"/>
    <property type="match status" value="1"/>
</dbReference>
<sequence length="561" mass="66045">MAELHVSKKSISKLFSDMQDKKFIIPDYQRPYKWTLEKCETLWSDIENFANTDAKRGADYFLGTIVSFKNGENSEIIDGQQRITSFFLLLRAFYRKLEVMTEDDDVRGLKTQIEPCIWDINPISTKVSDKTKIHIISEVATEEDNETFHKILETGLSSENATDNYSVNYRFFKKQCDDYAEIHPMQWKQLCITILQKCIILPIECDTSEVALTIFSTLNDRGLPLSDSDIFKAQIYRNLQTIEMRKEFTNKWKALTQVCKEAKVSIDDIFRYYTHVLRARNNDKSKEVGLRKFYAEEQYKRLKDESLMAEIMALAEFWRYINSEIEPENNNYEISKTSRKYLQCLNCYPNEYWKYPISVFFLKHQNSKEFDTDLIKVLKKHIAFLFAKFIDAPSVNAIKDDIYGTCIAIQNEDNFNFRFTINEEQLSSKIDGQSSSRLSRALLLLHAYLNTDQIELIPDTFDIEHIFPKKWQDTNYNGWNIDDAVLNLDRFGNKIVFEKKLNIQAGNGYFGIKKQKYDLSNIAVVKDLSNYHKNDWIKEDIDLREIQFKNDLLNFFKLELN</sequence>
<protein>
    <submittedName>
        <fullName evidence="3">Uncharacterized protein with ParB-like and HNH nuclease domain</fullName>
    </submittedName>
</protein>
<dbReference type="InterPro" id="IPR011089">
    <property type="entry name" value="GmrSD_C"/>
</dbReference>
<evidence type="ECO:0000313" key="4">
    <source>
        <dbReference type="Proteomes" id="UP001235513"/>
    </source>
</evidence>
<accession>A0ABT9SLW2</accession>
<keyword evidence="4" id="KW-1185">Reference proteome</keyword>
<dbReference type="EMBL" id="JAUSRL010000003">
    <property type="protein sequence ID" value="MDP9960409.1"/>
    <property type="molecule type" value="Genomic_DNA"/>
</dbReference>
<dbReference type="Pfam" id="PF07510">
    <property type="entry name" value="GmrSD_C"/>
    <property type="match status" value="1"/>
</dbReference>
<comment type="caution">
    <text evidence="3">The sequence shown here is derived from an EMBL/GenBank/DDBJ whole genome shotgun (WGS) entry which is preliminary data.</text>
</comment>
<evidence type="ECO:0000259" key="1">
    <source>
        <dbReference type="Pfam" id="PF03235"/>
    </source>
</evidence>
<dbReference type="RefSeq" id="WP_306843675.1">
    <property type="nucleotide sequence ID" value="NZ_JAUSRL010000003.1"/>
</dbReference>
<reference evidence="3 4" key="1">
    <citation type="submission" date="2023-07" db="EMBL/GenBank/DDBJ databases">
        <title>Sorghum-associated microbial communities from plants grown in Nebraska, USA.</title>
        <authorList>
            <person name="Schachtman D."/>
        </authorList>
    </citation>
    <scope>NUCLEOTIDE SEQUENCE [LARGE SCALE GENOMIC DNA]</scope>
    <source>
        <strain evidence="3 4">CC351</strain>
    </source>
</reference>
<feature type="domain" description="GmrSD restriction endonucleases C-terminal" evidence="2">
    <location>
        <begin position="424"/>
        <end position="545"/>
    </location>
</feature>
<dbReference type="InterPro" id="IPR004919">
    <property type="entry name" value="GmrSD_N"/>
</dbReference>
<proteinExistence type="predicted"/>
<name>A0ABT9SLW2_9FLAO</name>
<feature type="domain" description="GmrSD restriction endonucleases N-terminal" evidence="1">
    <location>
        <begin position="11"/>
        <end position="235"/>
    </location>
</feature>
<dbReference type="PANTHER" id="PTHR35149">
    <property type="entry name" value="SLL5132 PROTEIN"/>
    <property type="match status" value="1"/>
</dbReference>
<gene>
    <name evidence="3" type="ORF">J2T04_002293</name>
</gene>
<evidence type="ECO:0000259" key="2">
    <source>
        <dbReference type="Pfam" id="PF07510"/>
    </source>
</evidence>
<organism evidence="3 4">
    <name type="scientific">Chryseobacterium lathyri</name>
    <dbReference type="NCBI Taxonomy" id="395933"/>
    <lineage>
        <taxon>Bacteria</taxon>
        <taxon>Pseudomonadati</taxon>
        <taxon>Bacteroidota</taxon>
        <taxon>Flavobacteriia</taxon>
        <taxon>Flavobacteriales</taxon>
        <taxon>Weeksellaceae</taxon>
        <taxon>Chryseobacterium group</taxon>
        <taxon>Chryseobacterium</taxon>
    </lineage>
</organism>
<dbReference type="Proteomes" id="UP001235513">
    <property type="component" value="Unassembled WGS sequence"/>
</dbReference>
<evidence type="ECO:0000313" key="3">
    <source>
        <dbReference type="EMBL" id="MDP9960409.1"/>
    </source>
</evidence>
<dbReference type="PANTHER" id="PTHR35149:SF2">
    <property type="entry name" value="DUF262 DOMAIN-CONTAINING PROTEIN"/>
    <property type="match status" value="1"/>
</dbReference>